<dbReference type="Proteomes" id="UP001058974">
    <property type="component" value="Chromosome 6"/>
</dbReference>
<proteinExistence type="predicted"/>
<organism evidence="1 2">
    <name type="scientific">Pisum sativum</name>
    <name type="common">Garden pea</name>
    <name type="synonym">Lathyrus oleraceus</name>
    <dbReference type="NCBI Taxonomy" id="3888"/>
    <lineage>
        <taxon>Eukaryota</taxon>
        <taxon>Viridiplantae</taxon>
        <taxon>Streptophyta</taxon>
        <taxon>Embryophyta</taxon>
        <taxon>Tracheophyta</taxon>
        <taxon>Spermatophyta</taxon>
        <taxon>Magnoliopsida</taxon>
        <taxon>eudicotyledons</taxon>
        <taxon>Gunneridae</taxon>
        <taxon>Pentapetalae</taxon>
        <taxon>rosids</taxon>
        <taxon>fabids</taxon>
        <taxon>Fabales</taxon>
        <taxon>Fabaceae</taxon>
        <taxon>Papilionoideae</taxon>
        <taxon>50 kb inversion clade</taxon>
        <taxon>NPAAA clade</taxon>
        <taxon>Hologalegina</taxon>
        <taxon>IRL clade</taxon>
        <taxon>Fabeae</taxon>
        <taxon>Lathyrus</taxon>
    </lineage>
</organism>
<reference evidence="1 2" key="1">
    <citation type="journal article" date="2022" name="Nat. Genet.">
        <title>Improved pea reference genome and pan-genome highlight genomic features and evolutionary characteristics.</title>
        <authorList>
            <person name="Yang T."/>
            <person name="Liu R."/>
            <person name="Luo Y."/>
            <person name="Hu S."/>
            <person name="Wang D."/>
            <person name="Wang C."/>
            <person name="Pandey M.K."/>
            <person name="Ge S."/>
            <person name="Xu Q."/>
            <person name="Li N."/>
            <person name="Li G."/>
            <person name="Huang Y."/>
            <person name="Saxena R.K."/>
            <person name="Ji Y."/>
            <person name="Li M."/>
            <person name="Yan X."/>
            <person name="He Y."/>
            <person name="Liu Y."/>
            <person name="Wang X."/>
            <person name="Xiang C."/>
            <person name="Varshney R.K."/>
            <person name="Ding H."/>
            <person name="Gao S."/>
            <person name="Zong X."/>
        </authorList>
    </citation>
    <scope>NUCLEOTIDE SEQUENCE [LARGE SCALE GENOMIC DNA]</scope>
    <source>
        <strain evidence="1 2">cv. Zhongwan 6</strain>
    </source>
</reference>
<evidence type="ECO:0000313" key="2">
    <source>
        <dbReference type="Proteomes" id="UP001058974"/>
    </source>
</evidence>
<sequence length="90" mass="10482">MLKDDIKYGNEDVIQVVPNNSEYVTDAKPNVQDIVVTTRRKIRGKRILVDVSFAHRDKVTFHPETSGQKLKYVLQRRIETERNIGEQDLD</sequence>
<dbReference type="EMBL" id="JAMSHJ010000006">
    <property type="protein sequence ID" value="KAI5394086.1"/>
    <property type="molecule type" value="Genomic_DNA"/>
</dbReference>
<gene>
    <name evidence="1" type="ORF">KIW84_060971</name>
</gene>
<dbReference type="AlphaFoldDB" id="A0A9D5A3P9"/>
<evidence type="ECO:0000313" key="1">
    <source>
        <dbReference type="EMBL" id="KAI5394086.1"/>
    </source>
</evidence>
<accession>A0A9D5A3P9</accession>
<comment type="caution">
    <text evidence="1">The sequence shown here is derived from an EMBL/GenBank/DDBJ whole genome shotgun (WGS) entry which is preliminary data.</text>
</comment>
<keyword evidence="2" id="KW-1185">Reference proteome</keyword>
<protein>
    <submittedName>
        <fullName evidence="1">Uncharacterized protein</fullName>
    </submittedName>
</protein>
<name>A0A9D5A3P9_PEA</name>
<dbReference type="Gramene" id="Psat06G0097100-T1">
    <property type="protein sequence ID" value="KAI5394086.1"/>
    <property type="gene ID" value="KIW84_060971"/>
</dbReference>